<dbReference type="GO" id="GO:0016788">
    <property type="term" value="F:hydrolase activity, acting on ester bonds"/>
    <property type="evidence" value="ECO:0007669"/>
    <property type="project" value="UniProtKB-ARBA"/>
</dbReference>
<evidence type="ECO:0000259" key="4">
    <source>
        <dbReference type="Pfam" id="PF20434"/>
    </source>
</evidence>
<dbReference type="InterPro" id="IPR029058">
    <property type="entry name" value="AB_hydrolase_fold"/>
</dbReference>
<reference evidence="5" key="1">
    <citation type="submission" date="2021-10" db="EMBL/GenBank/DDBJ databases">
        <title>Tamlana sargassums sp. nov., and Tamlana laminarinivorans sp. nov., two new bacteria isolated from the brown alga.</title>
        <authorList>
            <person name="Li J."/>
        </authorList>
    </citation>
    <scope>NUCLEOTIDE SEQUENCE</scope>
    <source>
        <strain evidence="5">62-3</strain>
    </source>
</reference>
<dbReference type="RefSeq" id="WP_226695325.1">
    <property type="nucleotide sequence ID" value="NZ_JAJAPX010000002.1"/>
</dbReference>
<dbReference type="SUPFAM" id="SSF52266">
    <property type="entry name" value="SGNH hydrolase"/>
    <property type="match status" value="1"/>
</dbReference>
<dbReference type="AlphaFoldDB" id="A0A9X1I4W2"/>
<dbReference type="InterPro" id="IPR005181">
    <property type="entry name" value="SASA"/>
</dbReference>
<name>A0A9X1I4W2_9FLAO</name>
<keyword evidence="1 5" id="KW-0378">Hydrolase</keyword>
<keyword evidence="6" id="KW-1185">Reference proteome</keyword>
<feature type="domain" description="Sialate O-acetylesterase" evidence="3">
    <location>
        <begin position="316"/>
        <end position="540"/>
    </location>
</feature>
<organism evidence="5 6">
    <name type="scientific">Neotamlana sargassicola</name>
    <dbReference type="NCBI Taxonomy" id="2883125"/>
    <lineage>
        <taxon>Bacteria</taxon>
        <taxon>Pseudomonadati</taxon>
        <taxon>Bacteroidota</taxon>
        <taxon>Flavobacteriia</taxon>
        <taxon>Flavobacteriales</taxon>
        <taxon>Flavobacteriaceae</taxon>
        <taxon>Neotamlana</taxon>
    </lineage>
</organism>
<dbReference type="InterPro" id="IPR049492">
    <property type="entry name" value="BD-FAE-like_dom"/>
</dbReference>
<evidence type="ECO:0000259" key="3">
    <source>
        <dbReference type="Pfam" id="PF03629"/>
    </source>
</evidence>
<accession>A0A9X1I4W2</accession>
<dbReference type="Gene3D" id="3.40.50.1820">
    <property type="entry name" value="alpha/beta hydrolase"/>
    <property type="match status" value="1"/>
</dbReference>
<sequence length="545" mass="60955">MTIYKKYTFWLALCLTGILVAQQNNKTVIDLWPESVPGQTEAKQQSVVSKNTSGNVTRLAKVTRPTLTVFKPEKPNQSGAAVIVCPGGGYGILAIDKEGYEIAEWLNQLGYTAFVLQYRVPKNRAGAIQDVQRAIKVVKSKAESYKLNTNKIGVLGFSAGGHLAARASINYNIETYTKTDEVDNFSPRPNFTMLIYPAYLDGGEDRSISPEFQFNAFTPPCFVFGTADDPYGNSALEITKALRDKKVPVELHMLAKGGHGYGLRKGNNAAKTWPKLAESWLDKLVNSMQIVKYERKLNFPKTEVKPDGLRKKEDVWVFFLAGQSNMAGRGFVEPNDTIPNSRILTINKSNTIVLAKEPLHFYEPKMAGLDCGVSFARTLLKEIPNHVSILLIPTAVGGSSISQWIHDEEHRAVKLFSNFKAKMNLAKTYGTVKGILWHQGESDANQNGIKNYDKNLNRLFKSFRKIAGNKKLPIMLGELGGFRTDSETWKAMNVIIHNYAEKHKYTEAVSTEDLTDRGDNLHFNSISERKLGERFAKTFLKMQLE</sequence>
<proteinExistence type="predicted"/>
<dbReference type="PANTHER" id="PTHR31988:SF19">
    <property type="entry name" value="9-O-ACETYL-N-ACETYLNEURAMINIC ACID DEACETYLASE-RELATED"/>
    <property type="match status" value="1"/>
</dbReference>
<feature type="domain" description="BD-FAE-like" evidence="4">
    <location>
        <begin position="68"/>
        <end position="175"/>
    </location>
</feature>
<dbReference type="SUPFAM" id="SSF53474">
    <property type="entry name" value="alpha/beta-Hydrolases"/>
    <property type="match status" value="1"/>
</dbReference>
<keyword evidence="2" id="KW-0732">Signal</keyword>
<dbReference type="Proteomes" id="UP001139286">
    <property type="component" value="Unassembled WGS sequence"/>
</dbReference>
<dbReference type="Pfam" id="PF03629">
    <property type="entry name" value="SASA"/>
    <property type="match status" value="1"/>
</dbReference>
<dbReference type="InterPro" id="IPR036514">
    <property type="entry name" value="SGNH_hydro_sf"/>
</dbReference>
<dbReference type="InterPro" id="IPR052940">
    <property type="entry name" value="Carb_Esterase_6"/>
</dbReference>
<dbReference type="PANTHER" id="PTHR31988">
    <property type="entry name" value="ESTERASE, PUTATIVE (DUF303)-RELATED"/>
    <property type="match status" value="1"/>
</dbReference>
<dbReference type="Gene3D" id="3.40.50.1110">
    <property type="entry name" value="SGNH hydrolase"/>
    <property type="match status" value="1"/>
</dbReference>
<evidence type="ECO:0000313" key="6">
    <source>
        <dbReference type="Proteomes" id="UP001139286"/>
    </source>
</evidence>
<feature type="signal peptide" evidence="2">
    <location>
        <begin position="1"/>
        <end position="21"/>
    </location>
</feature>
<comment type="caution">
    <text evidence="5">The sequence shown here is derived from an EMBL/GenBank/DDBJ whole genome shotgun (WGS) entry which is preliminary data.</text>
</comment>
<dbReference type="Pfam" id="PF20434">
    <property type="entry name" value="BD-FAE"/>
    <property type="match status" value="1"/>
</dbReference>
<evidence type="ECO:0000256" key="1">
    <source>
        <dbReference type="ARBA" id="ARBA00022801"/>
    </source>
</evidence>
<gene>
    <name evidence="5" type="ORF">LG651_06520</name>
</gene>
<feature type="chain" id="PRO_5040988194" evidence="2">
    <location>
        <begin position="22"/>
        <end position="545"/>
    </location>
</feature>
<dbReference type="EMBL" id="JAJAPX010000002">
    <property type="protein sequence ID" value="MCB4807900.1"/>
    <property type="molecule type" value="Genomic_DNA"/>
</dbReference>
<protein>
    <submittedName>
        <fullName evidence="5">Alpha/beta hydrolase fold domain-containing protein</fullName>
    </submittedName>
</protein>
<evidence type="ECO:0000313" key="5">
    <source>
        <dbReference type="EMBL" id="MCB4807900.1"/>
    </source>
</evidence>
<evidence type="ECO:0000256" key="2">
    <source>
        <dbReference type="SAM" id="SignalP"/>
    </source>
</evidence>